<feature type="region of interest" description="Disordered" evidence="6">
    <location>
        <begin position="20"/>
        <end position="44"/>
    </location>
</feature>
<evidence type="ECO:0000256" key="2">
    <source>
        <dbReference type="ARBA" id="ARBA00022980"/>
    </source>
</evidence>
<proteinExistence type="inferred from homology"/>
<keyword evidence="3" id="KW-0687">Ribonucleoprotein</keyword>
<dbReference type="GO" id="GO:0005840">
    <property type="term" value="C:ribosome"/>
    <property type="evidence" value="ECO:0007669"/>
    <property type="project" value="UniProtKB-KW"/>
</dbReference>
<gene>
    <name evidence="8" type="ORF">HJG63_013537</name>
</gene>
<evidence type="ECO:0000313" key="8">
    <source>
        <dbReference type="EMBL" id="KAF6397350.1"/>
    </source>
</evidence>
<dbReference type="InterPro" id="IPR005824">
    <property type="entry name" value="KOW"/>
</dbReference>
<dbReference type="GO" id="GO:0031090">
    <property type="term" value="C:organelle membrane"/>
    <property type="evidence" value="ECO:0007669"/>
    <property type="project" value="UniProtKB-ARBA"/>
</dbReference>
<dbReference type="EMBL" id="JACASE010000017">
    <property type="protein sequence ID" value="KAF6397350.1"/>
    <property type="molecule type" value="Genomic_DNA"/>
</dbReference>
<dbReference type="SUPFAM" id="SSF50104">
    <property type="entry name" value="Translation proteins SH3-like domain"/>
    <property type="match status" value="1"/>
</dbReference>
<evidence type="ECO:0000313" key="9">
    <source>
        <dbReference type="Proteomes" id="UP000593571"/>
    </source>
</evidence>
<keyword evidence="9" id="KW-1185">Reference proteome</keyword>
<dbReference type="Pfam" id="PF00467">
    <property type="entry name" value="KOW"/>
    <property type="match status" value="1"/>
</dbReference>
<sequence>MRLSALLALASKATLPPNYRYGMSRPGSLADKRRNPPGSRRRPVAVEPISDEDWHLFCGDRVEILEGKDAGKQGRVVQVIRQRNWVVLEGLNTHFRYVGRTRDQRGTMIPSEAPLLHNQVKLVDPVDRWPQRYISGRCSRKNLRAPSEDAGGGSDGGDGDPGDPETQESLLVLSRAEQLVPS</sequence>
<evidence type="ECO:0000256" key="6">
    <source>
        <dbReference type="SAM" id="MobiDB-lite"/>
    </source>
</evidence>
<evidence type="ECO:0000259" key="7">
    <source>
        <dbReference type="SMART" id="SM00739"/>
    </source>
</evidence>
<organism evidence="8 9">
    <name type="scientific">Rousettus aegyptiacus</name>
    <name type="common">Egyptian fruit bat</name>
    <name type="synonym">Pteropus aegyptiacus</name>
    <dbReference type="NCBI Taxonomy" id="9407"/>
    <lineage>
        <taxon>Eukaryota</taxon>
        <taxon>Metazoa</taxon>
        <taxon>Chordata</taxon>
        <taxon>Craniata</taxon>
        <taxon>Vertebrata</taxon>
        <taxon>Euteleostomi</taxon>
        <taxon>Mammalia</taxon>
        <taxon>Eutheria</taxon>
        <taxon>Laurasiatheria</taxon>
        <taxon>Chiroptera</taxon>
        <taxon>Yinpterochiroptera</taxon>
        <taxon>Pteropodoidea</taxon>
        <taxon>Pteropodidae</taxon>
        <taxon>Rousettinae</taxon>
        <taxon>Rousettus</taxon>
    </lineage>
</organism>
<keyword evidence="2 8" id="KW-0689">Ribosomal protein</keyword>
<feature type="compositionally biased region" description="Acidic residues" evidence="6">
    <location>
        <begin position="157"/>
        <end position="166"/>
    </location>
</feature>
<evidence type="ECO:0000256" key="5">
    <source>
        <dbReference type="ARBA" id="ARBA00035357"/>
    </source>
</evidence>
<comment type="similarity">
    <text evidence="1">Belongs to the universal ribosomal protein uL24 family.</text>
</comment>
<dbReference type="Proteomes" id="UP000593571">
    <property type="component" value="Unassembled WGS sequence"/>
</dbReference>
<dbReference type="Gene3D" id="2.30.30.30">
    <property type="match status" value="1"/>
</dbReference>
<accession>A0A7J8BGE4</accession>
<dbReference type="InterPro" id="IPR008991">
    <property type="entry name" value="Translation_prot_SH3-like_sf"/>
</dbReference>
<dbReference type="InterPro" id="IPR041988">
    <property type="entry name" value="Ribosomal_uL24_KOW"/>
</dbReference>
<dbReference type="GO" id="GO:0003723">
    <property type="term" value="F:RNA binding"/>
    <property type="evidence" value="ECO:0007669"/>
    <property type="project" value="InterPro"/>
</dbReference>
<evidence type="ECO:0000256" key="1">
    <source>
        <dbReference type="ARBA" id="ARBA00010618"/>
    </source>
</evidence>
<dbReference type="PANTHER" id="PTHR12903">
    <property type="entry name" value="MITOCHONDRIAL RIBOSOMAL PROTEIN L24"/>
    <property type="match status" value="1"/>
</dbReference>
<dbReference type="CDD" id="cd06089">
    <property type="entry name" value="KOW_RPL26"/>
    <property type="match status" value="1"/>
</dbReference>
<reference evidence="8 9" key="1">
    <citation type="journal article" date="2020" name="Nature">
        <title>Six reference-quality genomes reveal evolution of bat adaptations.</title>
        <authorList>
            <person name="Jebb D."/>
            <person name="Huang Z."/>
            <person name="Pippel M."/>
            <person name="Hughes G.M."/>
            <person name="Lavrichenko K."/>
            <person name="Devanna P."/>
            <person name="Winkler S."/>
            <person name="Jermiin L.S."/>
            <person name="Skirmuntt E.C."/>
            <person name="Katzourakis A."/>
            <person name="Burkitt-Gray L."/>
            <person name="Ray D.A."/>
            <person name="Sullivan K.A.M."/>
            <person name="Roscito J.G."/>
            <person name="Kirilenko B.M."/>
            <person name="Davalos L.M."/>
            <person name="Corthals A.P."/>
            <person name="Power M.L."/>
            <person name="Jones G."/>
            <person name="Ransome R.D."/>
            <person name="Dechmann D.K.N."/>
            <person name="Locatelli A.G."/>
            <person name="Puechmaille S.J."/>
            <person name="Fedrigo O."/>
            <person name="Jarvis E.D."/>
            <person name="Hiller M."/>
            <person name="Vernes S.C."/>
            <person name="Myers E.W."/>
            <person name="Teeling E.C."/>
        </authorList>
    </citation>
    <scope>NUCLEOTIDE SEQUENCE [LARGE SCALE GENOMIC DNA]</scope>
    <source>
        <strain evidence="8">MRouAeg1</strain>
        <tissue evidence="8">Muscle</tissue>
    </source>
</reference>
<feature type="region of interest" description="Disordered" evidence="6">
    <location>
        <begin position="140"/>
        <end position="182"/>
    </location>
</feature>
<dbReference type="GO" id="GO:0003735">
    <property type="term" value="F:structural constituent of ribosome"/>
    <property type="evidence" value="ECO:0007669"/>
    <property type="project" value="InterPro"/>
</dbReference>
<dbReference type="SMART" id="SM00739">
    <property type="entry name" value="KOW"/>
    <property type="match status" value="1"/>
</dbReference>
<dbReference type="GO" id="GO:1990904">
    <property type="term" value="C:ribonucleoprotein complex"/>
    <property type="evidence" value="ECO:0007669"/>
    <property type="project" value="UniProtKB-KW"/>
</dbReference>
<name>A0A7J8BGE4_ROUAE</name>
<dbReference type="AlphaFoldDB" id="A0A7J8BGE4"/>
<dbReference type="InterPro" id="IPR005825">
    <property type="entry name" value="Ribosomal_uL24_CS"/>
</dbReference>
<feature type="domain" description="KOW" evidence="7">
    <location>
        <begin position="55"/>
        <end position="82"/>
    </location>
</feature>
<evidence type="ECO:0000256" key="4">
    <source>
        <dbReference type="ARBA" id="ARBA00035283"/>
    </source>
</evidence>
<evidence type="ECO:0000256" key="3">
    <source>
        <dbReference type="ARBA" id="ARBA00023274"/>
    </source>
</evidence>
<comment type="caution">
    <text evidence="8">The sequence shown here is derived from an EMBL/GenBank/DDBJ whole genome shotgun (WGS) entry which is preliminary data.</text>
</comment>
<dbReference type="GO" id="GO:0006412">
    <property type="term" value="P:translation"/>
    <property type="evidence" value="ECO:0007669"/>
    <property type="project" value="InterPro"/>
</dbReference>
<dbReference type="InterPro" id="IPR003256">
    <property type="entry name" value="Ribosomal_uL24"/>
</dbReference>
<protein>
    <recommendedName>
        <fullName evidence="4">Large ribosomal subunit protein uL24m</fullName>
    </recommendedName>
    <alternativeName>
        <fullName evidence="5">39S ribosomal protein L24, mitochondrial</fullName>
    </alternativeName>
</protein>
<dbReference type="PROSITE" id="PS01108">
    <property type="entry name" value="RIBOSOMAL_L24"/>
    <property type="match status" value="1"/>
</dbReference>
<dbReference type="InterPro" id="IPR014722">
    <property type="entry name" value="Rib_uL2_dom2"/>
</dbReference>